<sequence>MKEEGLLQPRSSLDSSGSVYTDSSRGQIHAETRSNVQNVSAGGGSTAEVNGERGSSSEIDSNKSHALSARYVSYLGCIKDNWSSCHAAKLLDENLIAYLRPRFVLLSTPLKVRVLTSFLYIKPDLRERCSDTLSEITKEGETDPNEWVKKLSRILIPYITSGRIDLRETDTETAFRIINFLDEQKALNPQQGPYRQKAGLEEQHMCEPHTEIETAAAVAAAASSEDPLLHLLQLPQKGVLEMTLFNARDSFDNVLKGAFECLSLL</sequence>
<reference evidence="3" key="1">
    <citation type="submission" date="2013-10" db="EMBL/GenBank/DDBJ databases">
        <title>Genomic analysis of the causative agents of coccidiosis in chickens.</title>
        <authorList>
            <person name="Reid A.J."/>
            <person name="Blake D."/>
            <person name="Billington K."/>
            <person name="Browne H."/>
            <person name="Dunn M."/>
            <person name="Hung S."/>
            <person name="Kawahara F."/>
            <person name="Miranda-Saavedra D."/>
            <person name="Mourier T."/>
            <person name="Nagra H."/>
            <person name="Otto T.D."/>
            <person name="Rawlings N."/>
            <person name="Sanchez A."/>
            <person name="Sanders M."/>
            <person name="Subramaniam C."/>
            <person name="Tay Y."/>
            <person name="Dear P."/>
            <person name="Doerig C."/>
            <person name="Gruber A."/>
            <person name="Parkinson J."/>
            <person name="Shirley M."/>
            <person name="Wan K.L."/>
            <person name="Berriman M."/>
            <person name="Tomley F."/>
            <person name="Pain A."/>
        </authorList>
    </citation>
    <scope>NUCLEOTIDE SEQUENCE [LARGE SCALE GENOMIC DNA]</scope>
    <source>
        <strain evidence="3">Weybridge</strain>
    </source>
</reference>
<feature type="region of interest" description="Disordered" evidence="1">
    <location>
        <begin position="1"/>
        <end position="61"/>
    </location>
</feature>
<dbReference type="Pfam" id="PF23553">
    <property type="entry name" value="NELF-A_N"/>
    <property type="match status" value="1"/>
</dbReference>
<name>U6MC40_EIMMA</name>
<proteinExistence type="predicted"/>
<dbReference type="VEuPathDB" id="ToxoDB:EMWEY_00032960"/>
<evidence type="ECO:0000256" key="1">
    <source>
        <dbReference type="SAM" id="MobiDB-lite"/>
    </source>
</evidence>
<dbReference type="Proteomes" id="UP000030763">
    <property type="component" value="Unassembled WGS sequence"/>
</dbReference>
<dbReference type="InterPro" id="IPR056557">
    <property type="entry name" value="NELF-A_N"/>
</dbReference>
<dbReference type="EMBL" id="HG721893">
    <property type="protein sequence ID" value="CDJ60623.1"/>
    <property type="molecule type" value="Genomic_DNA"/>
</dbReference>
<feature type="compositionally biased region" description="Polar residues" evidence="1">
    <location>
        <begin position="9"/>
        <end position="26"/>
    </location>
</feature>
<dbReference type="AlphaFoldDB" id="U6MC40"/>
<keyword evidence="4" id="KW-1185">Reference proteome</keyword>
<evidence type="ECO:0000313" key="4">
    <source>
        <dbReference type="Proteomes" id="UP000030763"/>
    </source>
</evidence>
<evidence type="ECO:0000259" key="2">
    <source>
        <dbReference type="Pfam" id="PF23553"/>
    </source>
</evidence>
<accession>U6MC40</accession>
<dbReference type="GeneID" id="25337282"/>
<dbReference type="OrthoDB" id="2135488at2759"/>
<protein>
    <recommendedName>
        <fullName evidence="2">NELF-A N-terminal domain-containing protein</fullName>
    </recommendedName>
</protein>
<dbReference type="RefSeq" id="XP_013337273.1">
    <property type="nucleotide sequence ID" value="XM_013481819.1"/>
</dbReference>
<reference evidence="3" key="2">
    <citation type="submission" date="2013-10" db="EMBL/GenBank/DDBJ databases">
        <authorList>
            <person name="Aslett M."/>
        </authorList>
    </citation>
    <scope>NUCLEOTIDE SEQUENCE [LARGE SCALE GENOMIC DNA]</scope>
    <source>
        <strain evidence="3">Weybridge</strain>
    </source>
</reference>
<evidence type="ECO:0000313" key="3">
    <source>
        <dbReference type="EMBL" id="CDJ60623.1"/>
    </source>
</evidence>
<gene>
    <name evidence="3" type="ORF">EMWEY_00032960</name>
</gene>
<feature type="domain" description="NELF-A N-terminal" evidence="2">
    <location>
        <begin position="75"/>
        <end position="175"/>
    </location>
</feature>
<organism evidence="3 4">
    <name type="scientific">Eimeria maxima</name>
    <name type="common">Coccidian parasite</name>
    <dbReference type="NCBI Taxonomy" id="5804"/>
    <lineage>
        <taxon>Eukaryota</taxon>
        <taxon>Sar</taxon>
        <taxon>Alveolata</taxon>
        <taxon>Apicomplexa</taxon>
        <taxon>Conoidasida</taxon>
        <taxon>Coccidia</taxon>
        <taxon>Eucoccidiorida</taxon>
        <taxon>Eimeriorina</taxon>
        <taxon>Eimeriidae</taxon>
        <taxon>Eimeria</taxon>
    </lineage>
</organism>
<dbReference type="OMA" id="NWSSCHA"/>